<dbReference type="GO" id="GO:0006508">
    <property type="term" value="P:proteolysis"/>
    <property type="evidence" value="ECO:0007669"/>
    <property type="project" value="UniProtKB-KW"/>
</dbReference>
<comment type="similarity">
    <text evidence="1">Belongs to the glycosyl hydrolase 18 family. Chitinase class V subfamily.</text>
</comment>
<dbReference type="PROSITE" id="PS50941">
    <property type="entry name" value="CHIT_BIND_I_2"/>
    <property type="match status" value="2"/>
</dbReference>
<feature type="disulfide bond" evidence="7">
    <location>
        <begin position="106"/>
        <end position="118"/>
    </location>
</feature>
<dbReference type="SUPFAM" id="SSF54556">
    <property type="entry name" value="Chitinase insertion domain"/>
    <property type="match status" value="1"/>
</dbReference>
<dbReference type="InterPro" id="IPR015500">
    <property type="entry name" value="Peptidase_S8_subtilisin-rel"/>
</dbReference>
<sequence>MLSQGRSVAVCAFIGLLILCLPILFSNNQLQGKQRANPRDIFQRDLSSREQLDDPAIEVVNGTGQDGSNLQPATHWSIFSSSHSTSNPHALERRADGPLYCTNGPCIDGSCCGKNGICGYGPDFCGDGCTSQCNATAMCGQYSENGEMPCGMKLCCSATGWCGTTEVYCGNADPLHGTLPCQAGYGSCAITGPPSCASGSGSSSKRKIGYYQSWNQRDRKCNKVAPSQLNTKGYTHLFFSFASIDPQSFRITPAHPDDVQGMKDFTALSKGGNLQTWIAVGGFDFSNPEAATHTTWSDMVSTKANRAAFISSVKEYMDTYGFQGVDLDWEYPGAPERGGKKLADTRNLSLLVKEMRAAYGTAYGISLTLAPDYWYLRWFDAKAMERNVDFFGFMAYDLHGSWDADVKTLGSLVRGQADIREISKNTLPLWFDGLDPAKLNFGLAMYGRGYTLADPSCNQLLCPFSGPSKPAPCTSFGGVMSLVEIKNLIKEKGLTPQYLEESMMKQITWDDQWIGYDDEETFAAKLAYADSLCFGGSMVWSIDFQEIGSGGPDGEEQDYGEVVYVGTEVYQQPTAQCSPPCVMVFPPSTLDSPTAVTLPPYTATLEVGTTTTTIVAVPTAQTVTVTVIDFFNYYITTSQQPGEPITLRPSFEAPPATVVVTGQNGEPTSRTVLPPPLGGPSSQIPGGTNPGDNPGGDGGDEIPFPFEPTPDPIDDDMEPVDVSDITTVPADPDSTDTAVPFPWPTGAVKPVTNPDDPVEEGSSRVSCKSWFFFICIAWIDLNINVQSWDIKLPPGTIGPGPPPVELLNLPSGWRVGCCLPPWPKMTILPNGQIASTPPEPEACEPTTATLTIESTSYGTTTTQGTVRTTATKTLSREFPIVGCVEDNTIATTVTACDRPTARAVAPAAGVPAKATGVSAASDLLVGGAAEGRDLTPRAGCDPPVLVDAVIFLENPTSSANPLRRKLTTDSASSAPGGPKLASFKVIEAPSAGVVAFFYLEKVQKNYLEESGGLKLRNFFLIGSIVIITPTTPPSSWTPSRSADQESIDQGPSNETALLPSEHGLWKRTEDFLKGWAPSQISVPPRKIWLKTENYDKIDKTYRYQRDSSECEGQFVYVIEDGIDDNHPTLALINGANRIEKLDGQVYGNWRPYTRETMLHGTKVASMIAGDQNGVCPQGKVTIVKMVVAGGTQNRWDEKKNKWAAMFQKLESLALAVEDISGKKRGNKSVVNMSWNVSPMPEAEEYEDVMRALLQALDKLNVVLVAASGNQPNTDITVQPQMFANGLPQKFVNDGVPNLINVGASDINGRAGLFTRQGAGLTVWAPGHLVHAAKADYSNGELETAAGTSYAAPMVAGLVAYYRALPGYGDGLDDPQVVKLLVRKMRRGIQAGVKKQDKGAYIDKNGRKFGALVPPIWNGQLSKDVSCLRQPNAPGCPSIDLGNPTPVGDLCTGAFTKRDVIEGPQETNETLIIRQEDSCPFEPGDGSGSGQGPTKTITYNSGAPSPTCTSGCGKLCTDFWCRPGQTGQPPFFTDPANQSSGLPNLPTLPPTGVTSCPAGSAATSAVQCAGNNGHSACITRQVCTEIPQTTAKPTPTSTPKDPGMTCYRDNNASGKWQPFKSTDANALYFPTCNSGLKLTTNGQGFIGNKNGLRMSFKWADDQTGCKGKKDFDLYQPCHTGFSSIGGQCDVGHGEDNNYGGTYRMQTDYGCVQVSMGKSDLG</sequence>
<comment type="similarity">
    <text evidence="8">Belongs to the peptidase S8 family.</text>
</comment>
<comment type="caution">
    <text evidence="7">Lacks conserved residue(s) required for the propagation of feature annotation.</text>
</comment>
<dbReference type="Pfam" id="PF00704">
    <property type="entry name" value="Glyco_hydro_18"/>
    <property type="match status" value="1"/>
</dbReference>
<dbReference type="GO" id="GO:0005975">
    <property type="term" value="P:carbohydrate metabolic process"/>
    <property type="evidence" value="ECO:0007669"/>
    <property type="project" value="InterPro"/>
</dbReference>
<dbReference type="InterPro" id="IPR001223">
    <property type="entry name" value="Glyco_hydro18_cat"/>
</dbReference>
<dbReference type="Gene3D" id="3.40.50.200">
    <property type="entry name" value="Peptidase S8/S53 domain"/>
    <property type="match status" value="1"/>
</dbReference>
<evidence type="ECO:0000256" key="2">
    <source>
        <dbReference type="ARBA" id="ARBA00012729"/>
    </source>
</evidence>
<feature type="disulfide bond" evidence="7">
    <location>
        <begin position="150"/>
        <end position="162"/>
    </location>
</feature>
<feature type="region of interest" description="Disordered" evidence="9">
    <location>
        <begin position="1479"/>
        <end position="1498"/>
    </location>
</feature>
<keyword evidence="3 7" id="KW-0147">Chitin-binding</keyword>
<evidence type="ECO:0000313" key="13">
    <source>
        <dbReference type="Proteomes" id="UP000829685"/>
    </source>
</evidence>
<feature type="disulfide bond" evidence="7">
    <location>
        <begin position="155"/>
        <end position="169"/>
    </location>
</feature>
<dbReference type="InterPro" id="IPR050314">
    <property type="entry name" value="Glycosyl_Hydrlase_18"/>
</dbReference>
<organism evidence="12 13">
    <name type="scientific">Neoarthrinium moseri</name>
    <dbReference type="NCBI Taxonomy" id="1658444"/>
    <lineage>
        <taxon>Eukaryota</taxon>
        <taxon>Fungi</taxon>
        <taxon>Dikarya</taxon>
        <taxon>Ascomycota</taxon>
        <taxon>Pezizomycotina</taxon>
        <taxon>Sordariomycetes</taxon>
        <taxon>Xylariomycetidae</taxon>
        <taxon>Amphisphaeriales</taxon>
        <taxon>Apiosporaceae</taxon>
        <taxon>Neoarthrinium</taxon>
    </lineage>
</organism>
<evidence type="ECO:0000256" key="9">
    <source>
        <dbReference type="SAM" id="MobiDB-lite"/>
    </source>
</evidence>
<keyword evidence="6" id="KW-0720">Serine protease</keyword>
<dbReference type="SMART" id="SM00636">
    <property type="entry name" value="Glyco_18"/>
    <property type="match status" value="1"/>
</dbReference>
<dbReference type="PRINTS" id="PR00723">
    <property type="entry name" value="SUBTILISIN"/>
</dbReference>
<evidence type="ECO:0000256" key="4">
    <source>
        <dbReference type="ARBA" id="ARBA00022670"/>
    </source>
</evidence>
<dbReference type="Gene3D" id="3.10.50.10">
    <property type="match status" value="1"/>
</dbReference>
<proteinExistence type="inferred from homology"/>
<dbReference type="PANTHER" id="PTHR11177">
    <property type="entry name" value="CHITINASE"/>
    <property type="match status" value="1"/>
</dbReference>
<gene>
    <name evidence="12" type="ORF">JX265_003655</name>
</gene>
<evidence type="ECO:0000256" key="8">
    <source>
        <dbReference type="PROSITE-ProRule" id="PRU01240"/>
    </source>
</evidence>
<feature type="domain" description="Chitin-binding type-1" evidence="10">
    <location>
        <begin position="98"/>
        <end position="135"/>
    </location>
</feature>
<dbReference type="PROSITE" id="PS51892">
    <property type="entry name" value="SUBTILASE"/>
    <property type="match status" value="1"/>
</dbReference>
<feature type="region of interest" description="Disordered" evidence="9">
    <location>
        <begin position="658"/>
        <end position="715"/>
    </location>
</feature>
<evidence type="ECO:0000259" key="10">
    <source>
        <dbReference type="PROSITE" id="PS50941"/>
    </source>
</evidence>
<evidence type="ECO:0000256" key="3">
    <source>
        <dbReference type="ARBA" id="ARBA00022669"/>
    </source>
</evidence>
<dbReference type="InterPro" id="IPR029070">
    <property type="entry name" value="Chitinase_insertion_sf"/>
</dbReference>
<evidence type="ECO:0000256" key="5">
    <source>
        <dbReference type="ARBA" id="ARBA00022801"/>
    </source>
</evidence>
<feature type="region of interest" description="Disordered" evidence="9">
    <location>
        <begin position="727"/>
        <end position="761"/>
    </location>
</feature>
<dbReference type="EC" id="3.2.1.14" evidence="2"/>
<feature type="domain" description="Chitin-binding type-1" evidence="10">
    <location>
        <begin position="136"/>
        <end position="190"/>
    </location>
</feature>
<feature type="disulfide bond" evidence="7">
    <location>
        <begin position="111"/>
        <end position="125"/>
    </location>
</feature>
<feature type="region of interest" description="Disordered" evidence="9">
    <location>
        <begin position="1032"/>
        <end position="1054"/>
    </location>
</feature>
<dbReference type="CDD" id="cd00035">
    <property type="entry name" value="ChtBD1"/>
    <property type="match status" value="2"/>
</dbReference>
<keyword evidence="7" id="KW-1015">Disulfide bond</keyword>
<dbReference type="GO" id="GO:0008061">
    <property type="term" value="F:chitin binding"/>
    <property type="evidence" value="ECO:0007669"/>
    <property type="project" value="UniProtKB-UniRule"/>
</dbReference>
<dbReference type="Gene3D" id="3.20.20.80">
    <property type="entry name" value="Glycosidases"/>
    <property type="match status" value="1"/>
</dbReference>
<feature type="disulfide bond" evidence="7">
    <location>
        <begin position="129"/>
        <end position="133"/>
    </location>
</feature>
<dbReference type="EMBL" id="JAFIMR010000006">
    <property type="protein sequence ID" value="KAI1877647.1"/>
    <property type="molecule type" value="Genomic_DNA"/>
</dbReference>
<dbReference type="SUPFAM" id="SSF52743">
    <property type="entry name" value="Subtilisin-like"/>
    <property type="match status" value="1"/>
</dbReference>
<dbReference type="Gene3D" id="3.30.60.10">
    <property type="entry name" value="Endochitinase-like"/>
    <property type="match status" value="1"/>
</dbReference>
<dbReference type="InterPro" id="IPR018371">
    <property type="entry name" value="Chitin-binding_1_CS"/>
</dbReference>
<evidence type="ECO:0000313" key="12">
    <source>
        <dbReference type="EMBL" id="KAI1877647.1"/>
    </source>
</evidence>
<feature type="domain" description="GH18" evidence="11">
    <location>
        <begin position="205"/>
        <end position="555"/>
    </location>
</feature>
<evidence type="ECO:0000256" key="7">
    <source>
        <dbReference type="PROSITE-ProRule" id="PRU00261"/>
    </source>
</evidence>
<dbReference type="SUPFAM" id="SSF57016">
    <property type="entry name" value="Plant lectins/antimicrobial peptides"/>
    <property type="match status" value="1"/>
</dbReference>
<keyword evidence="13" id="KW-1185">Reference proteome</keyword>
<dbReference type="InterPro" id="IPR023828">
    <property type="entry name" value="Peptidase_S8_Ser-AS"/>
</dbReference>
<dbReference type="InterPro" id="IPR036861">
    <property type="entry name" value="Endochitinase-like_sf"/>
</dbReference>
<feature type="compositionally biased region" description="Polar residues" evidence="9">
    <location>
        <begin position="660"/>
        <end position="671"/>
    </location>
</feature>
<dbReference type="Proteomes" id="UP000829685">
    <property type="component" value="Unassembled WGS sequence"/>
</dbReference>
<dbReference type="InterPro" id="IPR011583">
    <property type="entry name" value="Chitinase_II/V-like_cat"/>
</dbReference>
<comment type="caution">
    <text evidence="12">The sequence shown here is derived from an EMBL/GenBank/DDBJ whole genome shotgun (WGS) entry which is preliminary data.</text>
</comment>
<dbReference type="GO" id="GO:0008843">
    <property type="term" value="F:endochitinase activity"/>
    <property type="evidence" value="ECO:0007669"/>
    <property type="project" value="UniProtKB-EC"/>
</dbReference>
<dbReference type="InterPro" id="IPR036852">
    <property type="entry name" value="Peptidase_S8/S53_dom_sf"/>
</dbReference>
<dbReference type="PANTHER" id="PTHR11177:SF333">
    <property type="entry name" value="CHITINASE"/>
    <property type="match status" value="1"/>
</dbReference>
<dbReference type="PROSITE" id="PS00026">
    <property type="entry name" value="CHIT_BIND_I_1"/>
    <property type="match status" value="1"/>
</dbReference>
<evidence type="ECO:0000259" key="11">
    <source>
        <dbReference type="PROSITE" id="PS51910"/>
    </source>
</evidence>
<dbReference type="GO" id="GO:0004252">
    <property type="term" value="F:serine-type endopeptidase activity"/>
    <property type="evidence" value="ECO:0007669"/>
    <property type="project" value="InterPro"/>
</dbReference>
<dbReference type="PROSITE" id="PS51910">
    <property type="entry name" value="GH18_2"/>
    <property type="match status" value="1"/>
</dbReference>
<dbReference type="CDD" id="cd00306">
    <property type="entry name" value="Peptidases_S8_S53"/>
    <property type="match status" value="1"/>
</dbReference>
<dbReference type="SMART" id="SM00270">
    <property type="entry name" value="ChtBD1"/>
    <property type="match status" value="2"/>
</dbReference>
<dbReference type="Pfam" id="PF00082">
    <property type="entry name" value="Peptidase_S8"/>
    <property type="match status" value="1"/>
</dbReference>
<evidence type="ECO:0000256" key="6">
    <source>
        <dbReference type="ARBA" id="ARBA00022825"/>
    </source>
</evidence>
<reference evidence="12" key="1">
    <citation type="submission" date="2021-03" db="EMBL/GenBank/DDBJ databases">
        <title>Revisited historic fungal species revealed as producer of novel bioactive compounds through whole genome sequencing and comparative genomics.</title>
        <authorList>
            <person name="Vignolle G.A."/>
            <person name="Hochenegger N."/>
            <person name="Mach R.L."/>
            <person name="Mach-Aigner A.R."/>
            <person name="Javad Rahimi M."/>
            <person name="Salim K.A."/>
            <person name="Chan C.M."/>
            <person name="Lim L.B.L."/>
            <person name="Cai F."/>
            <person name="Druzhinina I.S."/>
            <person name="U'Ren J.M."/>
            <person name="Derntl C."/>
        </authorList>
    </citation>
    <scope>NUCLEOTIDE SEQUENCE</scope>
    <source>
        <strain evidence="12">TUCIM 5799</strain>
    </source>
</reference>
<dbReference type="InterPro" id="IPR017853">
    <property type="entry name" value="GH"/>
</dbReference>
<protein>
    <recommendedName>
        <fullName evidence="2">chitinase</fullName>
        <ecNumber evidence="2">3.2.1.14</ecNumber>
    </recommendedName>
</protein>
<name>A0A9P9WS84_9PEZI</name>
<dbReference type="InterPro" id="IPR001002">
    <property type="entry name" value="Chitin-bd_1"/>
</dbReference>
<keyword evidence="4" id="KW-0645">Protease</keyword>
<evidence type="ECO:0000256" key="1">
    <source>
        <dbReference type="ARBA" id="ARBA00008682"/>
    </source>
</evidence>
<accession>A0A9P9WS84</accession>
<dbReference type="PROSITE" id="PS00138">
    <property type="entry name" value="SUBTILASE_SER"/>
    <property type="match status" value="1"/>
</dbReference>
<dbReference type="InterPro" id="IPR000209">
    <property type="entry name" value="Peptidase_S8/S53_dom"/>
</dbReference>
<keyword evidence="5" id="KW-0378">Hydrolase</keyword>
<dbReference type="SUPFAM" id="SSF51445">
    <property type="entry name" value="(Trans)glycosidases"/>
    <property type="match status" value="1"/>
</dbReference>